<organism evidence="3 4">
    <name type="scientific">Natranaeroarchaeum sulfidigenes</name>
    <dbReference type="NCBI Taxonomy" id="2784880"/>
    <lineage>
        <taxon>Archaea</taxon>
        <taxon>Methanobacteriati</taxon>
        <taxon>Methanobacteriota</taxon>
        <taxon>Stenosarchaea group</taxon>
        <taxon>Halobacteria</taxon>
        <taxon>Halobacteriales</taxon>
        <taxon>Natronoarchaeaceae</taxon>
        <taxon>Natranaeroarchaeum</taxon>
    </lineage>
</organism>
<evidence type="ECO:0000259" key="2">
    <source>
        <dbReference type="Pfam" id="PF01882"/>
    </source>
</evidence>
<evidence type="ECO:0000256" key="1">
    <source>
        <dbReference type="SAM" id="MobiDB-lite"/>
    </source>
</evidence>
<dbReference type="Pfam" id="PF01882">
    <property type="entry name" value="DUF58"/>
    <property type="match status" value="1"/>
</dbReference>
<dbReference type="Proteomes" id="UP000663586">
    <property type="component" value="Chromosome"/>
</dbReference>
<dbReference type="AlphaFoldDB" id="A0A897MQV4"/>
<dbReference type="EMBL" id="CP064786">
    <property type="protein sequence ID" value="QSG02917.1"/>
    <property type="molecule type" value="Genomic_DNA"/>
</dbReference>
<dbReference type="GeneID" id="70685086"/>
<sequence length="437" mass="47696">MRRLVRWRGAIVATLLSVTLGVALGVDTLFLLGVVALGIAAIGYLSSSPRGEIRVERQLSPDRPTPGEVVTVTLTLHNESDHIQPDVRIVDEPPDSAAVVGGVPAVATSVQPNESVTHEYEIAPQRGDHGFGTPTLRRRNLAGTITATEDVEVDGLTTVTCETLLDAFPLREQTIQYVGRSPTDEGGNGIEFYATRQYRPGDPINRIDWHRLAKTGELATVEYREEKAVTVVFIIDDRSGIHRSPRGGGPNSFDLTLYAASKGVAASMDGGNRTGVATYDRRHWIDPGTDAGTRQRVEDLFNSATDGATPTMTDGGTASNEPSQQSPTIPTKALNRLSEQLPRNAQVVFCSPLTDDGAVETVRQLAARDHDLTVLSPDITTGITETERTLGTRVERSWRSNRISKLRAMDVAVIDWQLDEPLPIELQRLLRRWGRDV</sequence>
<gene>
    <name evidence="3" type="ORF">AArcS_1707</name>
</gene>
<feature type="domain" description="DUF58" evidence="2">
    <location>
        <begin position="195"/>
        <end position="372"/>
    </location>
</feature>
<evidence type="ECO:0000313" key="3">
    <source>
        <dbReference type="EMBL" id="QSG02917.1"/>
    </source>
</evidence>
<accession>A0A897MQV4</accession>
<dbReference type="PANTHER" id="PTHR33608">
    <property type="entry name" value="BLL2464 PROTEIN"/>
    <property type="match status" value="1"/>
</dbReference>
<protein>
    <submittedName>
        <fullName evidence="3">Putative membrane anchored protein with extracellular vWF domain and Ig-like domain</fullName>
    </submittedName>
</protein>
<dbReference type="KEGG" id="hara:AArcS_1707"/>
<dbReference type="PANTHER" id="PTHR33608:SF6">
    <property type="entry name" value="BLL2464 PROTEIN"/>
    <property type="match status" value="1"/>
</dbReference>
<keyword evidence="4" id="KW-1185">Reference proteome</keyword>
<dbReference type="RefSeq" id="WP_238476985.1">
    <property type="nucleotide sequence ID" value="NZ_CP064786.1"/>
</dbReference>
<feature type="region of interest" description="Disordered" evidence="1">
    <location>
        <begin position="304"/>
        <end position="329"/>
    </location>
</feature>
<dbReference type="InterPro" id="IPR002881">
    <property type="entry name" value="DUF58"/>
</dbReference>
<reference evidence="3" key="1">
    <citation type="submission" date="2020-11" db="EMBL/GenBank/DDBJ databases">
        <title>Carbohydrate-dependent, anaerobic sulfur respiration: A novel catabolism in halophilic archaea.</title>
        <authorList>
            <person name="Sorokin D.Y."/>
            <person name="Messina E."/>
            <person name="Smedile F."/>
            <person name="La Cono V."/>
            <person name="Hallsworth J.E."/>
            <person name="Yakimov M.M."/>
        </authorList>
    </citation>
    <scope>NUCLEOTIDE SEQUENCE</scope>
    <source>
        <strain evidence="3">AArc-S</strain>
    </source>
</reference>
<evidence type="ECO:0000313" key="4">
    <source>
        <dbReference type="Proteomes" id="UP000663586"/>
    </source>
</evidence>
<name>A0A897MQV4_9EURY</name>
<proteinExistence type="predicted"/>